<evidence type="ECO:0000313" key="3">
    <source>
        <dbReference type="EMBL" id="SFQ47270.1"/>
    </source>
</evidence>
<feature type="domain" description="HTH cro/C1-type" evidence="2">
    <location>
        <begin position="35"/>
        <end position="90"/>
    </location>
</feature>
<dbReference type="EMBL" id="FOXX01000003">
    <property type="protein sequence ID" value="SFQ47270.1"/>
    <property type="molecule type" value="Genomic_DNA"/>
</dbReference>
<dbReference type="Pfam" id="PF01381">
    <property type="entry name" value="HTH_3"/>
    <property type="match status" value="1"/>
</dbReference>
<protein>
    <submittedName>
        <fullName evidence="3">Helix-turn-helix</fullName>
    </submittedName>
</protein>
<dbReference type="Proteomes" id="UP000182762">
    <property type="component" value="Unassembled WGS sequence"/>
</dbReference>
<dbReference type="InterPro" id="IPR010982">
    <property type="entry name" value="Lambda_DNA-bd_dom_sf"/>
</dbReference>
<dbReference type="PANTHER" id="PTHR46797">
    <property type="entry name" value="HTH-TYPE TRANSCRIPTIONAL REGULATOR"/>
    <property type="match status" value="1"/>
</dbReference>
<reference evidence="3 4" key="1">
    <citation type="submission" date="2016-10" db="EMBL/GenBank/DDBJ databases">
        <authorList>
            <person name="Varghese N."/>
            <person name="Submissions S."/>
        </authorList>
    </citation>
    <scope>NUCLEOTIDE SEQUENCE [LARGE SCALE GENOMIC DNA]</scope>
    <source>
        <strain evidence="3 4">DSM 13796</strain>
    </source>
</reference>
<dbReference type="PANTHER" id="PTHR46797:SF1">
    <property type="entry name" value="METHYLPHOSPHONATE SYNTHASE"/>
    <property type="match status" value="1"/>
</dbReference>
<dbReference type="InterPro" id="IPR001387">
    <property type="entry name" value="Cro/C1-type_HTH"/>
</dbReference>
<keyword evidence="1" id="KW-0238">DNA-binding</keyword>
<dbReference type="SUPFAM" id="SSF47413">
    <property type="entry name" value="lambda repressor-like DNA-binding domains"/>
    <property type="match status" value="1"/>
</dbReference>
<gene>
    <name evidence="3" type="ORF">SAMN02745910_01540</name>
</gene>
<name>A0A1I5YT31_9BACI</name>
<comment type="caution">
    <text evidence="3">The sequence shown here is derived from an EMBL/GenBank/DDBJ whole genome shotgun (WGS) entry which is preliminary data.</text>
</comment>
<sequence>MLKYPHINNLFKKPIYKLFVIEYTVIKEVENINIIRVKRVRKGWTQLELAEVSGVPQCTISQIERGSRRYPTYDTIRKIAKALDLPLEDFSFMEDHNEKGAVKDEDSEATSIL</sequence>
<keyword evidence="4" id="KW-1185">Reference proteome</keyword>
<evidence type="ECO:0000313" key="4">
    <source>
        <dbReference type="Proteomes" id="UP000182762"/>
    </source>
</evidence>
<proteinExistence type="predicted"/>
<dbReference type="Gene3D" id="1.10.260.40">
    <property type="entry name" value="lambda repressor-like DNA-binding domains"/>
    <property type="match status" value="1"/>
</dbReference>
<accession>A0A1I5YT31</accession>
<dbReference type="PROSITE" id="PS50943">
    <property type="entry name" value="HTH_CROC1"/>
    <property type="match status" value="1"/>
</dbReference>
<dbReference type="InterPro" id="IPR050807">
    <property type="entry name" value="TransReg_Diox_bact_type"/>
</dbReference>
<evidence type="ECO:0000259" key="2">
    <source>
        <dbReference type="PROSITE" id="PS50943"/>
    </source>
</evidence>
<dbReference type="CDD" id="cd00093">
    <property type="entry name" value="HTH_XRE"/>
    <property type="match status" value="1"/>
</dbReference>
<dbReference type="SMART" id="SM00530">
    <property type="entry name" value="HTH_XRE"/>
    <property type="match status" value="1"/>
</dbReference>
<evidence type="ECO:0000256" key="1">
    <source>
        <dbReference type="ARBA" id="ARBA00023125"/>
    </source>
</evidence>
<organism evidence="3 4">
    <name type="scientific">Priestia endophytica DSM 13796</name>
    <dbReference type="NCBI Taxonomy" id="1121089"/>
    <lineage>
        <taxon>Bacteria</taxon>
        <taxon>Bacillati</taxon>
        <taxon>Bacillota</taxon>
        <taxon>Bacilli</taxon>
        <taxon>Bacillales</taxon>
        <taxon>Bacillaceae</taxon>
        <taxon>Priestia</taxon>
    </lineage>
</organism>